<keyword evidence="10" id="KW-1185">Reference proteome</keyword>
<proteinExistence type="inferred from homology"/>
<feature type="domain" description="Rhodopsin" evidence="8">
    <location>
        <begin position="140"/>
        <end position="243"/>
    </location>
</feature>
<evidence type="ECO:0000256" key="4">
    <source>
        <dbReference type="ARBA" id="ARBA00023136"/>
    </source>
</evidence>
<evidence type="ECO:0000313" key="10">
    <source>
        <dbReference type="Proteomes" id="UP000276215"/>
    </source>
</evidence>
<keyword evidence="2 7" id="KW-0812">Transmembrane</keyword>
<sequence length="347" mass="39010">MPDLDVRTFAATYVCTILALILIFVRLGLRHHRREVIHVDDVWMGVSLIPLIIRWGVIHVVLVYGTNNFDRKHYPIEDMSDAEIRWRIAGSKMIIATRIFYAGFIWCMKVCILGFYERLTARSKPTNIILSGCIGQMTPDPGHCVQAVAQLVTMGSLNILTDAALILIPLPLVFKSRLPVMRKIQLFLLFGVGMFVVCVTIIRMPLIIGDHSIQQARTLWASIECLVACIVANAPVLNSFLRRKSRKPLCEEHNHSANSRRRRMPVTGQDSVGSLTRNGGNDGLDSVIETRTEVIQKIDIDPLESGNRSKVTRSPWRGDFLGTHIWTKEDRHGFPTWPPAVARGGKA</sequence>
<dbReference type="EMBL" id="ML120567">
    <property type="protein sequence ID" value="RPA89582.1"/>
    <property type="molecule type" value="Genomic_DNA"/>
</dbReference>
<dbReference type="AlphaFoldDB" id="A0A3N4ITS7"/>
<evidence type="ECO:0000256" key="5">
    <source>
        <dbReference type="ARBA" id="ARBA00038359"/>
    </source>
</evidence>
<dbReference type="InterPro" id="IPR052337">
    <property type="entry name" value="SAT4-like"/>
</dbReference>
<reference evidence="9 10" key="1">
    <citation type="journal article" date="2018" name="Nat. Ecol. Evol.">
        <title>Pezizomycetes genomes reveal the molecular basis of ectomycorrhizal truffle lifestyle.</title>
        <authorList>
            <person name="Murat C."/>
            <person name="Payen T."/>
            <person name="Noel B."/>
            <person name="Kuo A."/>
            <person name="Morin E."/>
            <person name="Chen J."/>
            <person name="Kohler A."/>
            <person name="Krizsan K."/>
            <person name="Balestrini R."/>
            <person name="Da Silva C."/>
            <person name="Montanini B."/>
            <person name="Hainaut M."/>
            <person name="Levati E."/>
            <person name="Barry K.W."/>
            <person name="Belfiori B."/>
            <person name="Cichocki N."/>
            <person name="Clum A."/>
            <person name="Dockter R.B."/>
            <person name="Fauchery L."/>
            <person name="Guy J."/>
            <person name="Iotti M."/>
            <person name="Le Tacon F."/>
            <person name="Lindquist E.A."/>
            <person name="Lipzen A."/>
            <person name="Malagnac F."/>
            <person name="Mello A."/>
            <person name="Molinier V."/>
            <person name="Miyauchi S."/>
            <person name="Poulain J."/>
            <person name="Riccioni C."/>
            <person name="Rubini A."/>
            <person name="Sitrit Y."/>
            <person name="Splivallo R."/>
            <person name="Traeger S."/>
            <person name="Wang M."/>
            <person name="Zifcakova L."/>
            <person name="Wipf D."/>
            <person name="Zambonelli A."/>
            <person name="Paolocci F."/>
            <person name="Nowrousian M."/>
            <person name="Ottonello S."/>
            <person name="Baldrian P."/>
            <person name="Spatafora J.W."/>
            <person name="Henrissat B."/>
            <person name="Nagy L.G."/>
            <person name="Aury J.M."/>
            <person name="Wincker P."/>
            <person name="Grigoriev I.V."/>
            <person name="Bonfante P."/>
            <person name="Martin F.M."/>
        </authorList>
    </citation>
    <scope>NUCLEOTIDE SEQUENCE [LARGE SCALE GENOMIC DNA]</scope>
    <source>
        <strain evidence="9 10">120613-1</strain>
    </source>
</reference>
<name>A0A3N4ITS7_9PEZI</name>
<evidence type="ECO:0000259" key="8">
    <source>
        <dbReference type="Pfam" id="PF20684"/>
    </source>
</evidence>
<dbReference type="PANTHER" id="PTHR33048">
    <property type="entry name" value="PTH11-LIKE INTEGRAL MEMBRANE PROTEIN (AFU_ORTHOLOGUE AFUA_5G11245)"/>
    <property type="match status" value="1"/>
</dbReference>
<dbReference type="InterPro" id="IPR049326">
    <property type="entry name" value="Rhodopsin_dom_fungi"/>
</dbReference>
<evidence type="ECO:0000313" key="9">
    <source>
        <dbReference type="EMBL" id="RPA89582.1"/>
    </source>
</evidence>
<evidence type="ECO:0000256" key="2">
    <source>
        <dbReference type="ARBA" id="ARBA00022692"/>
    </source>
</evidence>
<comment type="similarity">
    <text evidence="5">Belongs to the SAT4 family.</text>
</comment>
<keyword evidence="4 7" id="KW-0472">Membrane</keyword>
<dbReference type="GO" id="GO:0016020">
    <property type="term" value="C:membrane"/>
    <property type="evidence" value="ECO:0007669"/>
    <property type="project" value="UniProtKB-SubCell"/>
</dbReference>
<accession>A0A3N4ITS7</accession>
<dbReference type="PANTHER" id="PTHR33048:SF19">
    <property type="entry name" value="MEMBRANE PROTEIN PTH11-LIKE, PUTATIVE (AFU_ORTHOLOGUE AFUA_1G14080)-RELATED"/>
    <property type="match status" value="1"/>
</dbReference>
<feature type="transmembrane region" description="Helical" evidence="7">
    <location>
        <begin position="95"/>
        <end position="116"/>
    </location>
</feature>
<organism evidence="9 10">
    <name type="scientific">Choiromyces venosus 120613-1</name>
    <dbReference type="NCBI Taxonomy" id="1336337"/>
    <lineage>
        <taxon>Eukaryota</taxon>
        <taxon>Fungi</taxon>
        <taxon>Dikarya</taxon>
        <taxon>Ascomycota</taxon>
        <taxon>Pezizomycotina</taxon>
        <taxon>Pezizomycetes</taxon>
        <taxon>Pezizales</taxon>
        <taxon>Tuberaceae</taxon>
        <taxon>Choiromyces</taxon>
    </lineage>
</organism>
<dbReference type="OrthoDB" id="5398233at2759"/>
<evidence type="ECO:0000256" key="6">
    <source>
        <dbReference type="SAM" id="MobiDB-lite"/>
    </source>
</evidence>
<dbReference type="Proteomes" id="UP000276215">
    <property type="component" value="Unassembled WGS sequence"/>
</dbReference>
<comment type="subcellular location">
    <subcellularLocation>
        <location evidence="1">Membrane</location>
        <topology evidence="1">Multi-pass membrane protein</topology>
    </subcellularLocation>
</comment>
<feature type="transmembrane region" description="Helical" evidence="7">
    <location>
        <begin position="186"/>
        <end position="208"/>
    </location>
</feature>
<keyword evidence="3 7" id="KW-1133">Transmembrane helix</keyword>
<evidence type="ECO:0000256" key="7">
    <source>
        <dbReference type="SAM" id="Phobius"/>
    </source>
</evidence>
<protein>
    <recommendedName>
        <fullName evidence="8">Rhodopsin domain-containing protein</fullName>
    </recommendedName>
</protein>
<evidence type="ECO:0000256" key="3">
    <source>
        <dbReference type="ARBA" id="ARBA00022989"/>
    </source>
</evidence>
<feature type="transmembrane region" description="Helical" evidence="7">
    <location>
        <begin position="220"/>
        <end position="241"/>
    </location>
</feature>
<evidence type="ECO:0000256" key="1">
    <source>
        <dbReference type="ARBA" id="ARBA00004141"/>
    </source>
</evidence>
<feature type="transmembrane region" description="Helical" evidence="7">
    <location>
        <begin position="6"/>
        <end position="25"/>
    </location>
</feature>
<feature type="region of interest" description="Disordered" evidence="6">
    <location>
        <begin position="251"/>
        <end position="275"/>
    </location>
</feature>
<gene>
    <name evidence="9" type="ORF">L873DRAFT_1721185</name>
</gene>
<dbReference type="Pfam" id="PF20684">
    <property type="entry name" value="Fung_rhodopsin"/>
    <property type="match status" value="1"/>
</dbReference>